<evidence type="ECO:0000259" key="3">
    <source>
        <dbReference type="PROSITE" id="PS51208"/>
    </source>
</evidence>
<dbReference type="InterPro" id="IPR036709">
    <property type="entry name" value="Autotransporte_beta_dom_sf"/>
</dbReference>
<feature type="signal peptide" evidence="2">
    <location>
        <begin position="1"/>
        <end position="35"/>
    </location>
</feature>
<evidence type="ECO:0000313" key="5">
    <source>
        <dbReference type="Proteomes" id="UP000254589"/>
    </source>
</evidence>
<accession>A0AAJ4ZFZ2</accession>
<dbReference type="Proteomes" id="UP000254589">
    <property type="component" value="Unassembled WGS sequence"/>
</dbReference>
<evidence type="ECO:0000256" key="2">
    <source>
        <dbReference type="SAM" id="SignalP"/>
    </source>
</evidence>
<evidence type="ECO:0000256" key="1">
    <source>
        <dbReference type="SAM" id="MobiDB-lite"/>
    </source>
</evidence>
<dbReference type="InterPro" id="IPR006315">
    <property type="entry name" value="OM_autotransptr_brl_dom"/>
</dbReference>
<dbReference type="Pfam" id="PF03797">
    <property type="entry name" value="Autotransporter"/>
    <property type="match status" value="1"/>
</dbReference>
<dbReference type="PROSITE" id="PS51208">
    <property type="entry name" value="AUTOTRANSPORTER"/>
    <property type="match status" value="1"/>
</dbReference>
<organism evidence="4 5">
    <name type="scientific">Pandoraea pulmonicola</name>
    <dbReference type="NCBI Taxonomy" id="93221"/>
    <lineage>
        <taxon>Bacteria</taxon>
        <taxon>Pseudomonadati</taxon>
        <taxon>Pseudomonadota</taxon>
        <taxon>Betaproteobacteria</taxon>
        <taxon>Burkholderiales</taxon>
        <taxon>Burkholderiaceae</taxon>
        <taxon>Pandoraea</taxon>
    </lineage>
</organism>
<gene>
    <name evidence="4" type="primary">ssa1</name>
    <name evidence="4" type="ORF">NCTC13159_04114</name>
</gene>
<comment type="caution">
    <text evidence="4">The sequence shown here is derived from an EMBL/GenBank/DDBJ whole genome shotgun (WGS) entry which is preliminary data.</text>
</comment>
<dbReference type="SUPFAM" id="SSF103515">
    <property type="entry name" value="Autotransporter"/>
    <property type="match status" value="1"/>
</dbReference>
<dbReference type="Gene3D" id="2.40.128.130">
    <property type="entry name" value="Autotransporter beta-domain"/>
    <property type="match status" value="1"/>
</dbReference>
<dbReference type="GO" id="GO:0019867">
    <property type="term" value="C:outer membrane"/>
    <property type="evidence" value="ECO:0007669"/>
    <property type="project" value="InterPro"/>
</dbReference>
<dbReference type="GO" id="GO:0016787">
    <property type="term" value="F:hydrolase activity"/>
    <property type="evidence" value="ECO:0007669"/>
    <property type="project" value="UniProtKB-KW"/>
</dbReference>
<feature type="compositionally biased region" description="Low complexity" evidence="1">
    <location>
        <begin position="781"/>
        <end position="802"/>
    </location>
</feature>
<feature type="chain" id="PRO_5042515668" evidence="2">
    <location>
        <begin position="36"/>
        <end position="1394"/>
    </location>
</feature>
<protein>
    <submittedName>
        <fullName evidence="4">Serotype-specific antigen 1</fullName>
        <ecNumber evidence="4">3.4.21.-</ecNumber>
    </submittedName>
</protein>
<keyword evidence="4" id="KW-0378">Hydrolase</keyword>
<dbReference type="NCBIfam" id="TIGR01414">
    <property type="entry name" value="autotrans_barl"/>
    <property type="match status" value="1"/>
</dbReference>
<reference evidence="4 5" key="1">
    <citation type="submission" date="2018-06" db="EMBL/GenBank/DDBJ databases">
        <authorList>
            <consortium name="Pathogen Informatics"/>
            <person name="Doyle S."/>
        </authorList>
    </citation>
    <scope>NUCLEOTIDE SEQUENCE [LARGE SCALE GENOMIC DNA]</scope>
    <source>
        <strain evidence="4 5">NCTC13159</strain>
    </source>
</reference>
<feature type="region of interest" description="Disordered" evidence="1">
    <location>
        <begin position="778"/>
        <end position="822"/>
    </location>
</feature>
<keyword evidence="2" id="KW-0732">Signal</keyword>
<proteinExistence type="predicted"/>
<dbReference type="InterPro" id="IPR005546">
    <property type="entry name" value="Autotransporte_beta"/>
</dbReference>
<sequence>MQKVYPKSSALRQTKICMAAAAVVTMAALPGYAVADSEEQWQTERRERLEALKLDGTGPIAKATDEIAAKEALRDNANNFSEIAKEIRDALAKGDSEEQFNALKAVKDNQLKAEHKRVKDLRDDEGNPITIHSSDLSKLEELVEKIEDISAHTEINSKKGAVDTLVKDETVNTAIADAKNALTKAEQALALLNRKVAVFEGVESKDASDKLKSTFILDANAASADKNGTVLSWNDINLKTFADEAAAGASGHAKIVETATLELGSFSGSESDAIHGAAADGSGVKTRSIDTLRVLADADHKVHVADGVLKMKTGIEGSGKIAIDVGAKGELNFLAEGTGIDASAENVTLKAHKATGSTEAAGKITFGKGTSAGKAMIELANGGELTFNEGASAGESKIAVGSEVTQDEVDAAARESTPRTLTKSDAGKLVFQKSSAGSATIVNEGKVEFKAANLDNATLKNEAKGTVTISGVTEKNGEGEDVTTKSLGGTALVTNHGTLTATDIDLQGLTLTNDGGTASITKAEGGEVILVNSGQNGKLDVSETKVTDLSLANAATTTLTKVNATGADVANAAGGTLTIGESKFGTMNLDNTATVAFMSVDAAVGNAGKAEGGKLTINEAEFGTLNLANAASATLSDVKADAAKVVNANGGTLNVSKAKLGDLTLTNTASATLTNVTTDAATVANAADGKLNIVNSQLSGLRLANEGSVTMSGTTTADNAVIRLTSGSLDVSGLDAGESGTKLGIGSLSGNGDVIAGNTALTIGSLNQDDVFGGRILAAAPPETDGTPDTTGTDDSLDPTDPNVQEESDVPQASEGSSDDPAVFAYYSPTPPATPTLTKVGAGNLTLTGDQSDVKSVAIQAGKLTAAHQNALGTGEVVISQSAALAISAPSVTGVDSIQNAGEIDLGLNNLSVQTYQSSTGASIKTVATKADGKIKTGLVHIGKDGDFSNTDLQINRDSSVKLKDVVGQNIQIVTKDDGATVNDFNEVKFGSVNADNAGDGAVTITEDSRVGFVAKNGAYTDNEYAVLASVDGVTYGDVVKGKVGGSVLTEMLEQEAGSAEQRRSARLLSGESLVNNAFAAQGSATAFQRGMQTRMIAGGAMFDDKTANGANADGSGVAGWAAFAGGNTSQRGNGPSFDVRGLDGAIGVDKRVGNNTIVGASVGMGNQNSKVKGQPGESKINSVSVGLYGSHLNDASWFVNGGVSYTNHSVKTDRTVAAGDVSARLSGKTSGRTFGAFGEVGKRFEVSGMNIDPSVGVRVASTRLNGFDETNRDGGGNDGLKVGAQSQTSTRGVLGVRLWREVANLGGTKVAPSLRLAYEHEFGDKQSSLTNTIHGAPRSFNVKGAKLGADIFTADLGVNVEVKKALDVRLGGNVSVRKGERAVGGSISAKYRF</sequence>
<evidence type="ECO:0000313" key="4">
    <source>
        <dbReference type="EMBL" id="SUA92580.1"/>
    </source>
</evidence>
<dbReference type="EMBL" id="UGSJ01000001">
    <property type="protein sequence ID" value="SUA92580.1"/>
    <property type="molecule type" value="Genomic_DNA"/>
</dbReference>
<dbReference type="SMART" id="SM00869">
    <property type="entry name" value="Autotransporter"/>
    <property type="match status" value="1"/>
</dbReference>
<dbReference type="EC" id="3.4.21.-" evidence="4"/>
<name>A0AAJ4ZFZ2_PANPU</name>
<feature type="domain" description="Autotransporter" evidence="3">
    <location>
        <begin position="1113"/>
        <end position="1394"/>
    </location>
</feature>